<feature type="transmembrane region" description="Helical" evidence="6">
    <location>
        <begin position="111"/>
        <end position="127"/>
    </location>
</feature>
<keyword evidence="8" id="KW-1185">Reference proteome</keyword>
<evidence type="ECO:0000256" key="1">
    <source>
        <dbReference type="ARBA" id="ARBA00004651"/>
    </source>
</evidence>
<feature type="transmembrane region" description="Helical" evidence="6">
    <location>
        <begin position="230"/>
        <end position="251"/>
    </location>
</feature>
<dbReference type="GO" id="GO:0005886">
    <property type="term" value="C:plasma membrane"/>
    <property type="evidence" value="ECO:0007669"/>
    <property type="project" value="UniProtKB-SubCell"/>
</dbReference>
<feature type="transmembrane region" description="Helical" evidence="6">
    <location>
        <begin position="147"/>
        <end position="166"/>
    </location>
</feature>
<dbReference type="AlphaFoldDB" id="A0A7L5DWG3"/>
<evidence type="ECO:0000256" key="3">
    <source>
        <dbReference type="ARBA" id="ARBA00022692"/>
    </source>
</evidence>
<gene>
    <name evidence="7" type="ORF">HH214_05835</name>
</gene>
<keyword evidence="4 6" id="KW-1133">Transmembrane helix</keyword>
<evidence type="ECO:0000313" key="7">
    <source>
        <dbReference type="EMBL" id="QJD95425.1"/>
    </source>
</evidence>
<evidence type="ECO:0000256" key="6">
    <source>
        <dbReference type="SAM" id="Phobius"/>
    </source>
</evidence>
<comment type="subcellular location">
    <subcellularLocation>
        <location evidence="1">Cell membrane</location>
        <topology evidence="1">Multi-pass membrane protein</topology>
    </subcellularLocation>
</comment>
<proteinExistence type="predicted"/>
<evidence type="ECO:0000256" key="2">
    <source>
        <dbReference type="ARBA" id="ARBA00022475"/>
    </source>
</evidence>
<organism evidence="7 8">
    <name type="scientific">Mucilaginibacter robiniae</name>
    <dbReference type="NCBI Taxonomy" id="2728022"/>
    <lineage>
        <taxon>Bacteria</taxon>
        <taxon>Pseudomonadati</taxon>
        <taxon>Bacteroidota</taxon>
        <taxon>Sphingobacteriia</taxon>
        <taxon>Sphingobacteriales</taxon>
        <taxon>Sphingobacteriaceae</taxon>
        <taxon>Mucilaginibacter</taxon>
    </lineage>
</organism>
<dbReference type="KEGG" id="mrob:HH214_05835"/>
<feature type="transmembrane region" description="Helical" evidence="6">
    <location>
        <begin position="68"/>
        <end position="90"/>
    </location>
</feature>
<keyword evidence="2" id="KW-1003">Cell membrane</keyword>
<sequence>MMTPMKPLLWEWHFNLLIMLLAMGLVYLYYRLAGYKHRQNNIIFCIALSLFLLTECSPLHFLGMHCYFSAHMIAHVILLLVCGPLLVMSLPAGSGTHQTVAAMSGFIRKHSWLAWCSGVAVMWFWHIPAVFDASFVHMGSWLSPVPLLHGGSMLLAGVIFSWPLFGPDKKLHIHPLSGVLYLFTACVSCSLLGLLITFAPLTTYHHYVSNTMKMGSTNPWHITQATDQQVAGLIMWVPCCFVYLTGCLYLLQRWFAESPAQTETVSIHLHTPVIHD</sequence>
<dbReference type="InterPro" id="IPR019108">
    <property type="entry name" value="Caa3_assmbl_CtaG-rel"/>
</dbReference>
<keyword evidence="5 6" id="KW-0472">Membrane</keyword>
<dbReference type="RefSeq" id="WP_169606439.1">
    <property type="nucleotide sequence ID" value="NZ_CP051682.1"/>
</dbReference>
<protein>
    <submittedName>
        <fullName evidence="7">Cytochrome c oxidase assembly protein</fullName>
    </submittedName>
</protein>
<accession>A0A7L5DWG3</accession>
<dbReference type="Proteomes" id="UP000503278">
    <property type="component" value="Chromosome"/>
</dbReference>
<evidence type="ECO:0000256" key="4">
    <source>
        <dbReference type="ARBA" id="ARBA00022989"/>
    </source>
</evidence>
<evidence type="ECO:0000256" key="5">
    <source>
        <dbReference type="ARBA" id="ARBA00023136"/>
    </source>
</evidence>
<dbReference type="Pfam" id="PF09678">
    <property type="entry name" value="Caa3_CtaG"/>
    <property type="match status" value="1"/>
</dbReference>
<feature type="transmembrane region" description="Helical" evidence="6">
    <location>
        <begin position="42"/>
        <end position="62"/>
    </location>
</feature>
<name>A0A7L5DWG3_9SPHI</name>
<reference evidence="7 8" key="1">
    <citation type="submission" date="2020-04" db="EMBL/GenBank/DDBJ databases">
        <title>Genome sequencing of novel species.</title>
        <authorList>
            <person name="Heo J."/>
            <person name="Kim S.-J."/>
            <person name="Kim J.-S."/>
            <person name="Hong S.-B."/>
            <person name="Kwon S.-W."/>
        </authorList>
    </citation>
    <scope>NUCLEOTIDE SEQUENCE [LARGE SCALE GENOMIC DNA]</scope>
    <source>
        <strain evidence="7 8">F39-2</strain>
    </source>
</reference>
<feature type="transmembrane region" description="Helical" evidence="6">
    <location>
        <begin position="178"/>
        <end position="201"/>
    </location>
</feature>
<keyword evidence="3 6" id="KW-0812">Transmembrane</keyword>
<evidence type="ECO:0000313" key="8">
    <source>
        <dbReference type="Proteomes" id="UP000503278"/>
    </source>
</evidence>
<feature type="transmembrane region" description="Helical" evidence="6">
    <location>
        <begin position="12"/>
        <end position="30"/>
    </location>
</feature>
<dbReference type="EMBL" id="CP051682">
    <property type="protein sequence ID" value="QJD95425.1"/>
    <property type="molecule type" value="Genomic_DNA"/>
</dbReference>